<dbReference type="Proteomes" id="UP001205919">
    <property type="component" value="Unassembled WGS sequence"/>
</dbReference>
<keyword evidence="1" id="KW-0472">Membrane</keyword>
<keyword evidence="3" id="KW-1185">Reference proteome</keyword>
<feature type="transmembrane region" description="Helical" evidence="1">
    <location>
        <begin position="292"/>
        <end position="314"/>
    </location>
</feature>
<feature type="transmembrane region" description="Helical" evidence="1">
    <location>
        <begin position="33"/>
        <end position="53"/>
    </location>
</feature>
<reference evidence="2 3" key="1">
    <citation type="submission" date="2022-06" db="EMBL/GenBank/DDBJ databases">
        <title>Isolation of gut microbiota from human fecal samples.</title>
        <authorList>
            <person name="Pamer E.G."/>
            <person name="Barat B."/>
            <person name="Waligurski E."/>
            <person name="Medina S."/>
            <person name="Paddock L."/>
            <person name="Mostad J."/>
        </authorList>
    </citation>
    <scope>NUCLEOTIDE SEQUENCE [LARGE SCALE GENOMIC DNA]</scope>
    <source>
        <strain evidence="2 3">DFI.9.90</strain>
    </source>
</reference>
<keyword evidence="1" id="KW-0812">Transmembrane</keyword>
<dbReference type="RefSeq" id="WP_256182209.1">
    <property type="nucleotide sequence ID" value="NZ_DBEWVB010000118.1"/>
</dbReference>
<protein>
    <recommendedName>
        <fullName evidence="4">Permease</fullName>
    </recommendedName>
</protein>
<feature type="transmembrane region" description="Helical" evidence="1">
    <location>
        <begin position="65"/>
        <end position="91"/>
    </location>
</feature>
<feature type="transmembrane region" description="Helical" evidence="1">
    <location>
        <begin position="111"/>
        <end position="135"/>
    </location>
</feature>
<feature type="transmembrane region" description="Helical" evidence="1">
    <location>
        <begin position="209"/>
        <end position="230"/>
    </location>
</feature>
<organism evidence="2 3">
    <name type="scientific">Cloacibacillus evryensis</name>
    <dbReference type="NCBI Taxonomy" id="508460"/>
    <lineage>
        <taxon>Bacteria</taxon>
        <taxon>Thermotogati</taxon>
        <taxon>Synergistota</taxon>
        <taxon>Synergistia</taxon>
        <taxon>Synergistales</taxon>
        <taxon>Synergistaceae</taxon>
        <taxon>Cloacibacillus</taxon>
    </lineage>
</organism>
<dbReference type="EMBL" id="JANFYT010000032">
    <property type="protein sequence ID" value="MCQ4815287.1"/>
    <property type="molecule type" value="Genomic_DNA"/>
</dbReference>
<comment type="caution">
    <text evidence="2">The sequence shown here is derived from an EMBL/GenBank/DDBJ whole genome shotgun (WGS) entry which is preliminary data.</text>
</comment>
<proteinExistence type="predicted"/>
<evidence type="ECO:0000313" key="3">
    <source>
        <dbReference type="Proteomes" id="UP001205919"/>
    </source>
</evidence>
<evidence type="ECO:0000313" key="2">
    <source>
        <dbReference type="EMBL" id="MCQ4815287.1"/>
    </source>
</evidence>
<gene>
    <name evidence="2" type="ORF">NE630_12685</name>
</gene>
<evidence type="ECO:0008006" key="4">
    <source>
        <dbReference type="Google" id="ProtNLM"/>
    </source>
</evidence>
<keyword evidence="1" id="KW-1133">Transmembrane helix</keyword>
<evidence type="ECO:0000256" key="1">
    <source>
        <dbReference type="SAM" id="Phobius"/>
    </source>
</evidence>
<feature type="transmembrane region" description="Helical" evidence="1">
    <location>
        <begin position="326"/>
        <end position="345"/>
    </location>
</feature>
<dbReference type="AlphaFoldDB" id="A0AAW5KAH2"/>
<feature type="transmembrane region" description="Helical" evidence="1">
    <location>
        <begin position="237"/>
        <end position="256"/>
    </location>
</feature>
<sequence length="357" mass="39108">MPVKEEVHRHTALNGDREPHGILRRGLPYADNLPVVLLTAAINLACVFIFYYGREIDLKGVLTDSFYCGVITPFINVFVIGSCVARLRALGSLPAAVPVNALMMRLPKNKFLLALLFAAVFGPLTPLVNLALIRFYGITNFGFAQLALWKVVYSCLLSAKIIELTILRYVQPDCGTAREREQHGAGAVKDPLPRVSVFKEWFNTVTDDFGFNMLAGLLFGGTVIEGYNVIIPPTARSGIAITSVILGLIVAARMAYPVAKNIKAAADAAGPPEAGAPRNRGLSLLPAAPWKFALALAIPIILASFAVFWSVMVFSHFDKLNFFQFFLIRVIFVSLLSKAVVRLAIRRYFSPPDVVKE</sequence>
<accession>A0AAW5KAH2</accession>
<name>A0AAW5KAH2_9BACT</name>